<accession>A0ABN1NT37</accession>
<name>A0ABN1NT37_9ACTN</name>
<dbReference type="InterPro" id="IPR027417">
    <property type="entry name" value="P-loop_NTPase"/>
</dbReference>
<dbReference type="Proteomes" id="UP001501578">
    <property type="component" value="Unassembled WGS sequence"/>
</dbReference>
<evidence type="ECO:0000313" key="5">
    <source>
        <dbReference type="EMBL" id="GAA0915971.1"/>
    </source>
</evidence>
<evidence type="ECO:0000259" key="4">
    <source>
        <dbReference type="Pfam" id="PF00005"/>
    </source>
</evidence>
<evidence type="ECO:0000256" key="3">
    <source>
        <dbReference type="ARBA" id="ARBA00022840"/>
    </source>
</evidence>
<feature type="domain" description="ABC transporter" evidence="4">
    <location>
        <begin position="19"/>
        <end position="93"/>
    </location>
</feature>
<protein>
    <recommendedName>
        <fullName evidence="4">ABC transporter domain-containing protein</fullName>
    </recommendedName>
</protein>
<proteinExistence type="predicted"/>
<keyword evidence="6" id="KW-1185">Reference proteome</keyword>
<sequence>MTVLRARNLGKQYRRRWALADLTLDLPAGQVTGLVGPNGAGKSTLLNLAAGAIPPTSGTIEVCGGTPGGDPEQLAKVGFVAQGAPVYPTLTVAGTT</sequence>
<evidence type="ECO:0000313" key="6">
    <source>
        <dbReference type="Proteomes" id="UP001501578"/>
    </source>
</evidence>
<evidence type="ECO:0000256" key="2">
    <source>
        <dbReference type="ARBA" id="ARBA00022741"/>
    </source>
</evidence>
<dbReference type="SUPFAM" id="SSF52540">
    <property type="entry name" value="P-loop containing nucleoside triphosphate hydrolases"/>
    <property type="match status" value="1"/>
</dbReference>
<dbReference type="PANTHER" id="PTHR42939:SF1">
    <property type="entry name" value="ABC TRANSPORTER ATP-BINDING PROTEIN ALBC-RELATED"/>
    <property type="match status" value="1"/>
</dbReference>
<dbReference type="Gene3D" id="3.40.50.300">
    <property type="entry name" value="P-loop containing nucleotide triphosphate hydrolases"/>
    <property type="match status" value="1"/>
</dbReference>
<reference evidence="5 6" key="1">
    <citation type="journal article" date="2019" name="Int. J. Syst. Evol. Microbiol.">
        <title>The Global Catalogue of Microorganisms (GCM) 10K type strain sequencing project: providing services to taxonomists for standard genome sequencing and annotation.</title>
        <authorList>
            <consortium name="The Broad Institute Genomics Platform"/>
            <consortium name="The Broad Institute Genome Sequencing Center for Infectious Disease"/>
            <person name="Wu L."/>
            <person name="Ma J."/>
        </authorList>
    </citation>
    <scope>NUCLEOTIDE SEQUENCE [LARGE SCALE GENOMIC DNA]</scope>
    <source>
        <strain evidence="5 6">JCM 11136</strain>
    </source>
</reference>
<dbReference type="PANTHER" id="PTHR42939">
    <property type="entry name" value="ABC TRANSPORTER ATP-BINDING PROTEIN ALBC-RELATED"/>
    <property type="match status" value="1"/>
</dbReference>
<dbReference type="RefSeq" id="WP_343948571.1">
    <property type="nucleotide sequence ID" value="NZ_BAAAHQ010000004.1"/>
</dbReference>
<dbReference type="Pfam" id="PF00005">
    <property type="entry name" value="ABC_tran"/>
    <property type="match status" value="1"/>
</dbReference>
<gene>
    <name evidence="5" type="ORF">GCM10009560_10780</name>
</gene>
<dbReference type="InterPro" id="IPR003439">
    <property type="entry name" value="ABC_transporter-like_ATP-bd"/>
</dbReference>
<evidence type="ECO:0000256" key="1">
    <source>
        <dbReference type="ARBA" id="ARBA00022448"/>
    </source>
</evidence>
<organism evidence="5 6">
    <name type="scientific">Nonomuraea longicatena</name>
    <dbReference type="NCBI Taxonomy" id="83682"/>
    <lineage>
        <taxon>Bacteria</taxon>
        <taxon>Bacillati</taxon>
        <taxon>Actinomycetota</taxon>
        <taxon>Actinomycetes</taxon>
        <taxon>Streptosporangiales</taxon>
        <taxon>Streptosporangiaceae</taxon>
        <taxon>Nonomuraea</taxon>
    </lineage>
</organism>
<dbReference type="EMBL" id="BAAAHQ010000004">
    <property type="protein sequence ID" value="GAA0915971.1"/>
    <property type="molecule type" value="Genomic_DNA"/>
</dbReference>
<keyword evidence="2" id="KW-0547">Nucleotide-binding</keyword>
<comment type="caution">
    <text evidence="5">The sequence shown here is derived from an EMBL/GenBank/DDBJ whole genome shotgun (WGS) entry which is preliminary data.</text>
</comment>
<dbReference type="InterPro" id="IPR051782">
    <property type="entry name" value="ABC_Transporter_VariousFunc"/>
</dbReference>
<keyword evidence="1" id="KW-0813">Transport</keyword>
<keyword evidence="3" id="KW-0067">ATP-binding</keyword>